<dbReference type="RefSeq" id="WP_002649056.1">
    <property type="nucleotide sequence ID" value="NZ_CAXBMG010000025.1"/>
</dbReference>
<feature type="region of interest" description="Disordered" evidence="3">
    <location>
        <begin position="482"/>
        <end position="515"/>
    </location>
</feature>
<dbReference type="InterPro" id="IPR043427">
    <property type="entry name" value="YscJ/FliF"/>
</dbReference>
<feature type="compositionally biased region" description="Polar residues" evidence="3">
    <location>
        <begin position="283"/>
        <end position="294"/>
    </location>
</feature>
<dbReference type="GO" id="GO:0016020">
    <property type="term" value="C:membrane"/>
    <property type="evidence" value="ECO:0007669"/>
    <property type="project" value="UniProtKB-SubCell"/>
</dbReference>
<dbReference type="EMBL" id="DQAY01000132">
    <property type="protein sequence ID" value="HCO25523.1"/>
    <property type="molecule type" value="Genomic_DNA"/>
</dbReference>
<evidence type="ECO:0000256" key="1">
    <source>
        <dbReference type="ARBA" id="ARBA00004370"/>
    </source>
</evidence>
<feature type="compositionally biased region" description="Basic and acidic residues" evidence="3">
    <location>
        <begin position="295"/>
        <end position="307"/>
    </location>
</feature>
<keyword evidence="4" id="KW-1133">Transmembrane helix</keyword>
<sequence length="538" mass="60098">MDTIKKIYQQFSNLFQTMSGSQRAILLSVPLLMMLAFGFLFFRDSQSSYVSLSLGKDFTTEEVIHAEEVLLRAGLTDFSRKGQRIMVPQNEVPRYNAALIEGGGLPTDWASEWQEQFEKSSMFVSKDQLQVMRDIALGNQLRRMIRAIPAIEDASVMWARSKKRLRWNNTTPEVTATVMVKPRPGRELTPVLVTSLRAAVSTMVPDLTTDSVTVFDQSTGTSFTADDKNEAFDSKFISWVNKHTKNYQDKILDSLSYIPDVIVNVNVDVENLKRYVERKQEISTDGSVTLQSKEQSTERSLVEKPTRAEPGARSNQPNSLAVARGNEKNEKVTETNNEATTAPSFTWTEKEFVAAMPSTVQVSVSIPEDYYSAVALKRGIKKGEAEADIAAFKQATAAIQTEVETSIQKHVQKLIPSQSATDAVSVASYVRVDAEVPEIALPLTESVGEFVSQWGSTLGLGLFAIWALWMLNKSMPQMEEVNSEEIDLPLKRPVDSTPEEESVKPKKEPTQRDEVQLLVRDNPEVAAMVLSKWIHSKS</sequence>
<comment type="subcellular location">
    <subcellularLocation>
        <location evidence="1">Membrane</location>
    </subcellularLocation>
</comment>
<evidence type="ECO:0000256" key="2">
    <source>
        <dbReference type="ARBA" id="ARBA00023136"/>
    </source>
</evidence>
<evidence type="ECO:0000313" key="6">
    <source>
        <dbReference type="EMBL" id="HCO25523.1"/>
    </source>
</evidence>
<dbReference type="AlphaFoldDB" id="A0A3D3R9K7"/>
<keyword evidence="2 4" id="KW-0472">Membrane</keyword>
<feature type="transmembrane region" description="Helical" evidence="4">
    <location>
        <begin position="24"/>
        <end position="42"/>
    </location>
</feature>
<feature type="domain" description="Flagellar M-ring N-terminal" evidence="5">
    <location>
        <begin position="56"/>
        <end position="219"/>
    </location>
</feature>
<organism evidence="6 7">
    <name type="scientific">Gimesia maris</name>
    <dbReference type="NCBI Taxonomy" id="122"/>
    <lineage>
        <taxon>Bacteria</taxon>
        <taxon>Pseudomonadati</taxon>
        <taxon>Planctomycetota</taxon>
        <taxon>Planctomycetia</taxon>
        <taxon>Planctomycetales</taxon>
        <taxon>Planctomycetaceae</taxon>
        <taxon>Gimesia</taxon>
    </lineage>
</organism>
<dbReference type="PANTHER" id="PTHR30046:SF0">
    <property type="entry name" value="FLAGELLAR M-RING PROTEIN"/>
    <property type="match status" value="1"/>
</dbReference>
<name>A0A3D3R9K7_9PLAN</name>
<dbReference type="InterPro" id="IPR006182">
    <property type="entry name" value="FliF_N_dom"/>
</dbReference>
<dbReference type="Pfam" id="PF01514">
    <property type="entry name" value="YscJ_FliF"/>
    <property type="match status" value="1"/>
</dbReference>
<feature type="compositionally biased region" description="Basic and acidic residues" evidence="3">
    <location>
        <begin position="501"/>
        <end position="515"/>
    </location>
</feature>
<gene>
    <name evidence="6" type="ORF">DIT97_21790</name>
</gene>
<keyword evidence="4" id="KW-0812">Transmembrane</keyword>
<evidence type="ECO:0000259" key="5">
    <source>
        <dbReference type="Pfam" id="PF01514"/>
    </source>
</evidence>
<dbReference type="Gene3D" id="3.30.300.30">
    <property type="match status" value="1"/>
</dbReference>
<feature type="region of interest" description="Disordered" evidence="3">
    <location>
        <begin position="283"/>
        <end position="339"/>
    </location>
</feature>
<dbReference type="Proteomes" id="UP000263642">
    <property type="component" value="Unassembled WGS sequence"/>
</dbReference>
<dbReference type="InterPro" id="IPR045851">
    <property type="entry name" value="AMP-bd_C_sf"/>
</dbReference>
<proteinExistence type="predicted"/>
<reference evidence="6 7" key="1">
    <citation type="journal article" date="2018" name="Nat. Biotechnol.">
        <title>A standardized bacterial taxonomy based on genome phylogeny substantially revises the tree of life.</title>
        <authorList>
            <person name="Parks D.H."/>
            <person name="Chuvochina M."/>
            <person name="Waite D.W."/>
            <person name="Rinke C."/>
            <person name="Skarshewski A."/>
            <person name="Chaumeil P.A."/>
            <person name="Hugenholtz P."/>
        </authorList>
    </citation>
    <scope>NUCLEOTIDE SEQUENCE [LARGE SCALE GENOMIC DNA]</scope>
    <source>
        <strain evidence="6">UBA9375</strain>
    </source>
</reference>
<evidence type="ECO:0000313" key="7">
    <source>
        <dbReference type="Proteomes" id="UP000263642"/>
    </source>
</evidence>
<dbReference type="GeneID" id="98646714"/>
<protein>
    <recommendedName>
        <fullName evidence="5">Flagellar M-ring N-terminal domain-containing protein</fullName>
    </recommendedName>
</protein>
<evidence type="ECO:0000256" key="4">
    <source>
        <dbReference type="SAM" id="Phobius"/>
    </source>
</evidence>
<accession>A0A3D3R9K7</accession>
<dbReference type="PANTHER" id="PTHR30046">
    <property type="entry name" value="FLAGELLAR M-RING PROTEIN"/>
    <property type="match status" value="1"/>
</dbReference>
<evidence type="ECO:0000256" key="3">
    <source>
        <dbReference type="SAM" id="MobiDB-lite"/>
    </source>
</evidence>
<comment type="caution">
    <text evidence="6">The sequence shown here is derived from an EMBL/GenBank/DDBJ whole genome shotgun (WGS) entry which is preliminary data.</text>
</comment>